<feature type="binding site" evidence="11">
    <location>
        <position position="134"/>
    </location>
    <ligand>
        <name>Zn(2+)</name>
        <dbReference type="ChEBI" id="CHEBI:29105"/>
        <note>catalytic</note>
    </ligand>
</feature>
<keyword evidence="12" id="KW-0460">Magnesium</keyword>
<dbReference type="InterPro" id="IPR030656">
    <property type="entry name" value="ALAD_AS"/>
</dbReference>
<evidence type="ECO:0000256" key="13">
    <source>
        <dbReference type="RuleBase" id="RU000515"/>
    </source>
</evidence>
<accession>L0A8F9</accession>
<dbReference type="Pfam" id="PF00490">
    <property type="entry name" value="ALAD"/>
    <property type="match status" value="1"/>
</dbReference>
<feature type="binding site" evidence="10">
    <location>
        <position position="283"/>
    </location>
    <ligand>
        <name>5-aminolevulinate</name>
        <dbReference type="ChEBI" id="CHEBI:356416"/>
        <label>2</label>
    </ligand>
</feature>
<feature type="binding site" evidence="11">
    <location>
        <position position="126"/>
    </location>
    <ligand>
        <name>Zn(2+)</name>
        <dbReference type="ChEBI" id="CHEBI:29105"/>
        <note>catalytic</note>
    </ligand>
</feature>
<dbReference type="InterPro" id="IPR013785">
    <property type="entry name" value="Aldolase_TIM"/>
</dbReference>
<dbReference type="RefSeq" id="WP_015232041.1">
    <property type="nucleotide sequence ID" value="NC_019791.1"/>
</dbReference>
<dbReference type="STRING" id="1056495.Calag_0368"/>
<name>L0A8F9_CALLD</name>
<dbReference type="PANTHER" id="PTHR11458:SF0">
    <property type="entry name" value="DELTA-AMINOLEVULINIC ACID DEHYDRATASE"/>
    <property type="match status" value="1"/>
</dbReference>
<dbReference type="PRINTS" id="PR00144">
    <property type="entry name" value="DALDHYDRTASE"/>
</dbReference>
<feature type="binding site" evidence="11">
    <location>
        <position position="124"/>
    </location>
    <ligand>
        <name>Zn(2+)</name>
        <dbReference type="ChEBI" id="CHEBI:29105"/>
        <note>catalytic</note>
    </ligand>
</feature>
<keyword evidence="5" id="KW-0350">Heme biosynthesis</keyword>
<dbReference type="UniPathway" id="UPA00251">
    <property type="reaction ID" value="UER00318"/>
</dbReference>
<dbReference type="InterPro" id="IPR001731">
    <property type="entry name" value="ALAD"/>
</dbReference>
<evidence type="ECO:0000256" key="10">
    <source>
        <dbReference type="PIRSR" id="PIRSR001415-2"/>
    </source>
</evidence>
<sequence length="338" mass="37447">MGSFPRIRPRRLRSSKYLRDLISETSLDISKLILPVFVSEAIEKPIETPGLEGQLTYPSDSSNLVNFISEALDLGIRSFLIFGIPKIKNEDGIRAYAPDGPVQVAIRNIRKEIGWDPLIFTDLCICEYTSHGHCGIPLNSRKGDVIDNDSTLKVYQKIAVSQAQSGSDFISPSGMMDGQVKAIREALDDAGFNDVGIMAYSVKYASAMYGPFRQAVDSAPRFGNRKSYQMDPRNAKEALKEVRLDLDEGADIIMVKPAILYLDVIRLVKEYYPEVPLAAYNVSGEYAMIRSAIKLGLIDETQSIIESLISIRRAGADMIITYFALDAAKIISSGKEIF</sequence>
<feature type="binding site" evidence="10">
    <location>
        <position position="213"/>
    </location>
    <ligand>
        <name>5-aminolevulinate</name>
        <dbReference type="ChEBI" id="CHEBI:356416"/>
        <label>1</label>
    </ligand>
</feature>
<dbReference type="SMART" id="SM01004">
    <property type="entry name" value="ALAD"/>
    <property type="match status" value="1"/>
</dbReference>
<gene>
    <name evidence="15" type="ordered locus">Calag_0368</name>
</gene>
<dbReference type="OrthoDB" id="8493at2157"/>
<dbReference type="AlphaFoldDB" id="L0A8F9"/>
<dbReference type="NCBIfam" id="NF006762">
    <property type="entry name" value="PRK09283.1"/>
    <property type="match status" value="1"/>
</dbReference>
<evidence type="ECO:0000256" key="9">
    <source>
        <dbReference type="PIRSR" id="PIRSR001415-1"/>
    </source>
</evidence>
<evidence type="ECO:0000256" key="7">
    <source>
        <dbReference type="ARBA" id="ARBA00023244"/>
    </source>
</evidence>
<dbReference type="Proteomes" id="UP000010469">
    <property type="component" value="Chromosome"/>
</dbReference>
<organism evidence="15 16">
    <name type="scientific">Caldisphaera lagunensis (strain DSM 15908 / JCM 11604 / ANMR 0165 / IC-154)</name>
    <dbReference type="NCBI Taxonomy" id="1056495"/>
    <lineage>
        <taxon>Archaea</taxon>
        <taxon>Thermoproteota</taxon>
        <taxon>Thermoprotei</taxon>
        <taxon>Acidilobales</taxon>
        <taxon>Caldisphaeraceae</taxon>
        <taxon>Caldisphaera</taxon>
    </lineage>
</organism>
<evidence type="ECO:0000256" key="5">
    <source>
        <dbReference type="ARBA" id="ARBA00023133"/>
    </source>
</evidence>
<dbReference type="PANTHER" id="PTHR11458">
    <property type="entry name" value="DELTA-AMINOLEVULINIC ACID DEHYDRATASE"/>
    <property type="match status" value="1"/>
</dbReference>
<evidence type="ECO:0000256" key="14">
    <source>
        <dbReference type="RuleBase" id="RU004161"/>
    </source>
</evidence>
<evidence type="ECO:0000256" key="8">
    <source>
        <dbReference type="ARBA" id="ARBA00047651"/>
    </source>
</evidence>
<dbReference type="PROSITE" id="PS00169">
    <property type="entry name" value="D_ALA_DEHYDRATASE"/>
    <property type="match status" value="1"/>
</dbReference>
<evidence type="ECO:0000256" key="1">
    <source>
        <dbReference type="ARBA" id="ARBA00004694"/>
    </source>
</evidence>
<evidence type="ECO:0000256" key="11">
    <source>
        <dbReference type="PIRSR" id="PIRSR001415-3"/>
    </source>
</evidence>
<dbReference type="FunCoup" id="L0A8F9">
    <property type="interactions" value="191"/>
</dbReference>
<feature type="binding site" evidence="10">
    <location>
        <position position="225"/>
    </location>
    <ligand>
        <name>5-aminolevulinate</name>
        <dbReference type="ChEBI" id="CHEBI:356416"/>
        <label>1</label>
    </ligand>
</feature>
<comment type="similarity">
    <text evidence="2 14">Belongs to the ALAD family.</text>
</comment>
<dbReference type="HOGENOM" id="CLU_035731_0_0_2"/>
<dbReference type="eggNOG" id="arCOG04300">
    <property type="taxonomic scope" value="Archaea"/>
</dbReference>
<evidence type="ECO:0000313" key="15">
    <source>
        <dbReference type="EMBL" id="AFZ70143.1"/>
    </source>
</evidence>
<feature type="active site" description="Schiff-base intermediate with substrate" evidence="9">
    <location>
        <position position="203"/>
    </location>
</feature>
<keyword evidence="11" id="KW-0862">Zinc</keyword>
<protein>
    <recommendedName>
        <fullName evidence="4 13">Delta-aminolevulinic acid dehydratase</fullName>
        <ecNumber evidence="3 13">4.2.1.24</ecNumber>
    </recommendedName>
</protein>
<feature type="binding site" evidence="10">
    <location>
        <position position="322"/>
    </location>
    <ligand>
        <name>5-aminolevulinate</name>
        <dbReference type="ChEBI" id="CHEBI:356416"/>
        <label>2</label>
    </ligand>
</feature>
<comment type="catalytic activity">
    <reaction evidence="8 13">
        <text>2 5-aminolevulinate = porphobilinogen + 2 H2O + H(+)</text>
        <dbReference type="Rhea" id="RHEA:24064"/>
        <dbReference type="ChEBI" id="CHEBI:15377"/>
        <dbReference type="ChEBI" id="CHEBI:15378"/>
        <dbReference type="ChEBI" id="CHEBI:58126"/>
        <dbReference type="ChEBI" id="CHEBI:356416"/>
        <dbReference type="EC" id="4.2.1.24"/>
    </reaction>
</comment>
<dbReference type="GO" id="GO:0004655">
    <property type="term" value="F:porphobilinogen synthase activity"/>
    <property type="evidence" value="ECO:0007669"/>
    <property type="project" value="UniProtKB-EC"/>
</dbReference>
<dbReference type="Gene3D" id="3.20.20.70">
    <property type="entry name" value="Aldolase class I"/>
    <property type="match status" value="1"/>
</dbReference>
<dbReference type="PIRSF" id="PIRSF001415">
    <property type="entry name" value="Porphbilin_synth"/>
    <property type="match status" value="1"/>
</dbReference>
<evidence type="ECO:0000256" key="4">
    <source>
        <dbReference type="ARBA" id="ARBA00020771"/>
    </source>
</evidence>
<evidence type="ECO:0000256" key="12">
    <source>
        <dbReference type="PIRSR" id="PIRSR001415-5"/>
    </source>
</evidence>
<dbReference type="CDD" id="cd00384">
    <property type="entry name" value="ALAD_PBGS"/>
    <property type="match status" value="1"/>
</dbReference>
<dbReference type="SUPFAM" id="SSF51569">
    <property type="entry name" value="Aldolase"/>
    <property type="match status" value="1"/>
</dbReference>
<dbReference type="FunFam" id="3.20.20.70:FF:000019">
    <property type="entry name" value="Delta-aminolevulinic acid dehydratase"/>
    <property type="match status" value="1"/>
</dbReference>
<dbReference type="InParanoid" id="L0A8F9"/>
<dbReference type="GO" id="GO:0008270">
    <property type="term" value="F:zinc ion binding"/>
    <property type="evidence" value="ECO:0007669"/>
    <property type="project" value="TreeGrafter"/>
</dbReference>
<comment type="pathway">
    <text evidence="1">Porphyrin-containing compound metabolism; protoporphyrin-IX biosynthesis; coproporphyrinogen-III from 5-aminolevulinate: step 1/4.</text>
</comment>
<keyword evidence="6 13" id="KW-0456">Lyase</keyword>
<evidence type="ECO:0000313" key="16">
    <source>
        <dbReference type="Proteomes" id="UP000010469"/>
    </source>
</evidence>
<feature type="binding site" evidence="12">
    <location>
        <position position="241"/>
    </location>
    <ligand>
        <name>Mg(2+)</name>
        <dbReference type="ChEBI" id="CHEBI:18420"/>
    </ligand>
</feature>
<proteinExistence type="inferred from homology"/>
<dbReference type="GO" id="GO:0006782">
    <property type="term" value="P:protoporphyrinogen IX biosynthetic process"/>
    <property type="evidence" value="ECO:0007669"/>
    <property type="project" value="UniProtKB-UniPathway"/>
</dbReference>
<dbReference type="GO" id="GO:0005829">
    <property type="term" value="C:cytosol"/>
    <property type="evidence" value="ECO:0007669"/>
    <property type="project" value="TreeGrafter"/>
</dbReference>
<dbReference type="KEGG" id="clg:Calag_0368"/>
<dbReference type="GeneID" id="14211628"/>
<keyword evidence="7 13" id="KW-0627">Porphyrin biosynthesis</keyword>
<reference evidence="15 16" key="1">
    <citation type="submission" date="2012-03" db="EMBL/GenBank/DDBJ databases">
        <title>Complete genome of Caldisphaera lagunensis DSM 15908.</title>
        <authorList>
            <person name="Lucas S."/>
            <person name="Copeland A."/>
            <person name="Lapidus A."/>
            <person name="Glavina del Rio T."/>
            <person name="Dalin E."/>
            <person name="Tice H."/>
            <person name="Bruce D."/>
            <person name="Goodwin L."/>
            <person name="Pitluck S."/>
            <person name="Peters L."/>
            <person name="Mikhailova N."/>
            <person name="Teshima H."/>
            <person name="Kyrpides N."/>
            <person name="Mavromatis K."/>
            <person name="Ivanova N."/>
            <person name="Brettin T."/>
            <person name="Detter J.C."/>
            <person name="Han C."/>
            <person name="Larimer F."/>
            <person name="Land M."/>
            <person name="Hauser L."/>
            <person name="Markowitz V."/>
            <person name="Cheng J.-F."/>
            <person name="Hugenholtz P."/>
            <person name="Woyke T."/>
            <person name="Wu D."/>
            <person name="Spring S."/>
            <person name="Schroeder M."/>
            <person name="Brambilla E."/>
            <person name="Klenk H.-P."/>
            <person name="Eisen J.A."/>
        </authorList>
    </citation>
    <scope>NUCLEOTIDE SEQUENCE [LARGE SCALE GENOMIC DNA]</scope>
    <source>
        <strain evidence="16">DSM 15908 / JCM 11604 / IC-154</strain>
    </source>
</reference>
<keyword evidence="16" id="KW-1185">Reference proteome</keyword>
<dbReference type="EMBL" id="CP003378">
    <property type="protein sequence ID" value="AFZ70143.1"/>
    <property type="molecule type" value="Genomic_DNA"/>
</dbReference>
<evidence type="ECO:0000256" key="3">
    <source>
        <dbReference type="ARBA" id="ARBA00012053"/>
    </source>
</evidence>
<dbReference type="EC" id="4.2.1.24" evidence="3 13"/>
<evidence type="ECO:0000256" key="2">
    <source>
        <dbReference type="ARBA" id="ARBA00008055"/>
    </source>
</evidence>
<keyword evidence="11" id="KW-0479">Metal-binding</keyword>
<evidence type="ECO:0000256" key="6">
    <source>
        <dbReference type="ARBA" id="ARBA00023239"/>
    </source>
</evidence>
<comment type="subunit">
    <text evidence="13">Homooctamer.</text>
</comment>
<feature type="active site" description="Schiff-base intermediate with substrate" evidence="9">
    <location>
        <position position="256"/>
    </location>
</feature>